<dbReference type="NCBIfam" id="NF006579">
    <property type="entry name" value="PRK09104.1"/>
    <property type="match status" value="1"/>
</dbReference>
<dbReference type="PANTHER" id="PTHR43270">
    <property type="entry name" value="BETA-ALA-HIS DIPEPTIDASE"/>
    <property type="match status" value="1"/>
</dbReference>
<dbReference type="EC" id="3.5.1.18" evidence="5"/>
<dbReference type="EMBL" id="CP075585">
    <property type="protein sequence ID" value="QZA59077.1"/>
    <property type="molecule type" value="Genomic_DNA"/>
</dbReference>
<organism evidence="5 6">
    <name type="scientific">Candidatus Rhabdochlamydia porcellionis</name>
    <dbReference type="NCBI Taxonomy" id="225148"/>
    <lineage>
        <taxon>Bacteria</taxon>
        <taxon>Pseudomonadati</taxon>
        <taxon>Chlamydiota</taxon>
        <taxon>Chlamydiia</taxon>
        <taxon>Parachlamydiales</taxon>
        <taxon>Candidatus Rhabdochlamydiaceae</taxon>
        <taxon>Candidatus Rhabdochlamydia</taxon>
    </lineage>
</organism>
<proteinExistence type="predicted"/>
<dbReference type="RefSeq" id="WP_194844824.1">
    <property type="nucleotide sequence ID" value="NZ_CP075585.1"/>
</dbReference>
<evidence type="ECO:0000256" key="2">
    <source>
        <dbReference type="ARBA" id="ARBA00022723"/>
    </source>
</evidence>
<dbReference type="Pfam" id="PF07687">
    <property type="entry name" value="M20_dimer"/>
    <property type="match status" value="1"/>
</dbReference>
<keyword evidence="6" id="KW-1185">Reference proteome</keyword>
<sequence>MQTFVFEDWYKNHQEGILQDFFAFLRFPSISTNKKYEQHIRKTVNWLSEYIKGIGLEVDIWETSNYPVVFGSYLKAGPNKPTLLIYHHYDVQPTDPLDLWENDPFEPIIKENCVYARGASDNKGQCFYSLTALKAYLELSDLIELNIKIVIEGEEESSSKGIKGILKTKAQELKADYLIIIDAGISNINSPAITLGMRGMLSLEIECKNSSVDLHSGLHGGIALNPNRVLATLIANMWHPSGKVAIPHFYDDVKPIEEKWKDSLNMTFDQDLYTKAFGVHAFSSEEGYSLRESNWLRPSLEVNGMWGGYIEPGFKTVIPSKAHAKISCRLVPDQDPQKITQNIVEYFKKNAPPGIEIFAEIGEGYEAFCCFSDSVIAKTAALAYEEIFKKPCKYIACGATVPIIPELAEVSAAETILMGVALETNNIHAPNEHFSMDCFKLGFLVITNILTRLSQRVEQEKDGLCGNSAEQERRIEKR</sequence>
<evidence type="ECO:0000256" key="3">
    <source>
        <dbReference type="ARBA" id="ARBA00022801"/>
    </source>
</evidence>
<dbReference type="Gene3D" id="3.30.70.360">
    <property type="match status" value="1"/>
</dbReference>
<evidence type="ECO:0000313" key="5">
    <source>
        <dbReference type="EMBL" id="QZA59077.1"/>
    </source>
</evidence>
<dbReference type="Pfam" id="PF01546">
    <property type="entry name" value="Peptidase_M20"/>
    <property type="match status" value="1"/>
</dbReference>
<dbReference type="SUPFAM" id="SSF53187">
    <property type="entry name" value="Zn-dependent exopeptidases"/>
    <property type="match status" value="1"/>
</dbReference>
<dbReference type="InterPro" id="IPR011650">
    <property type="entry name" value="Peptidase_M20_dimer"/>
</dbReference>
<reference evidence="5 6" key="1">
    <citation type="submission" date="2021-05" db="EMBL/GenBank/DDBJ databases">
        <title>Ecology and evolution of chlamydial symbionts of arthropods.</title>
        <authorList>
            <person name="Halter T."/>
            <person name="Sixt B.S."/>
            <person name="Toenshoff E.R."/>
            <person name="Koestlbacher S."/>
            <person name="Schulz F."/>
            <person name="Kostanjsek R."/>
            <person name="Collingro A."/>
            <person name="Hendrickx F."/>
            <person name="Horn M."/>
        </authorList>
    </citation>
    <scope>NUCLEOTIDE SEQUENCE [LARGE SCALE GENOMIC DNA]</scope>
    <source>
        <strain evidence="5 6">15C</strain>
    </source>
</reference>
<evidence type="ECO:0000313" key="6">
    <source>
        <dbReference type="Proteomes" id="UP000822862"/>
    </source>
</evidence>
<protein>
    <submittedName>
        <fullName evidence="5">Succinyl-diaminopimelate desuccinylase</fullName>
        <ecNumber evidence="5">3.5.1.18</ecNumber>
    </submittedName>
</protein>
<accession>A0ABX8Z4U3</accession>
<keyword evidence="2" id="KW-0479">Metal-binding</keyword>
<evidence type="ECO:0000259" key="4">
    <source>
        <dbReference type="Pfam" id="PF07687"/>
    </source>
</evidence>
<feature type="domain" description="Peptidase M20 dimerisation" evidence="4">
    <location>
        <begin position="196"/>
        <end position="353"/>
    </location>
</feature>
<evidence type="ECO:0000256" key="1">
    <source>
        <dbReference type="ARBA" id="ARBA00022670"/>
    </source>
</evidence>
<keyword evidence="1" id="KW-0645">Protease</keyword>
<gene>
    <name evidence="5" type="ORF">RHAB15C_0000961</name>
</gene>
<dbReference type="InterPro" id="IPR051458">
    <property type="entry name" value="Cyt/Met_Dipeptidase"/>
</dbReference>
<dbReference type="Proteomes" id="UP000822862">
    <property type="component" value="Chromosome"/>
</dbReference>
<dbReference type="InterPro" id="IPR002933">
    <property type="entry name" value="Peptidase_M20"/>
</dbReference>
<dbReference type="PANTHER" id="PTHR43270:SF12">
    <property type="entry name" value="SUCCINYL-DIAMINOPIMELATE DESUCCINYLASE"/>
    <property type="match status" value="1"/>
</dbReference>
<dbReference type="GO" id="GO:0009014">
    <property type="term" value="F:succinyl-diaminopimelate desuccinylase activity"/>
    <property type="evidence" value="ECO:0007669"/>
    <property type="project" value="UniProtKB-EC"/>
</dbReference>
<keyword evidence="3 5" id="KW-0378">Hydrolase</keyword>
<dbReference type="Gene3D" id="3.40.630.10">
    <property type="entry name" value="Zn peptidases"/>
    <property type="match status" value="1"/>
</dbReference>
<name>A0ABX8Z4U3_9BACT</name>